<dbReference type="Proteomes" id="UP000789702">
    <property type="component" value="Unassembled WGS sequence"/>
</dbReference>
<dbReference type="EMBL" id="CAJVPU010032321">
    <property type="protein sequence ID" value="CAG8719368.1"/>
    <property type="molecule type" value="Genomic_DNA"/>
</dbReference>
<feature type="non-terminal residue" evidence="1">
    <location>
        <position position="103"/>
    </location>
</feature>
<keyword evidence="2" id="KW-1185">Reference proteome</keyword>
<feature type="non-terminal residue" evidence="1">
    <location>
        <position position="1"/>
    </location>
</feature>
<name>A0ACA9PQY2_9GLOM</name>
<evidence type="ECO:0000313" key="1">
    <source>
        <dbReference type="EMBL" id="CAG8719368.1"/>
    </source>
</evidence>
<reference evidence="1" key="1">
    <citation type="submission" date="2021-06" db="EMBL/GenBank/DDBJ databases">
        <authorList>
            <person name="Kallberg Y."/>
            <person name="Tangrot J."/>
            <person name="Rosling A."/>
        </authorList>
    </citation>
    <scope>NUCLEOTIDE SEQUENCE</scope>
    <source>
        <strain evidence="1">IL203A</strain>
    </source>
</reference>
<comment type="caution">
    <text evidence="1">The sequence shown here is derived from an EMBL/GenBank/DDBJ whole genome shotgun (WGS) entry which is preliminary data.</text>
</comment>
<accession>A0ACA9PQY2</accession>
<sequence>DGYDKQEIVLFDKWYSVLDWNDVVKYLNDTPENVEQKGKTFVSFLAKYVFMTFYKLPEEAFNFHRFRGMWHDELDQHTTELIFHKGSEEDFRNMRWDVKYDEG</sequence>
<gene>
    <name evidence="1" type="ORF">DHETER_LOCUS12737</name>
</gene>
<evidence type="ECO:0000313" key="2">
    <source>
        <dbReference type="Proteomes" id="UP000789702"/>
    </source>
</evidence>
<protein>
    <submittedName>
        <fullName evidence="1">2992_t:CDS:1</fullName>
    </submittedName>
</protein>
<proteinExistence type="predicted"/>
<organism evidence="1 2">
    <name type="scientific">Dentiscutata heterogama</name>
    <dbReference type="NCBI Taxonomy" id="1316150"/>
    <lineage>
        <taxon>Eukaryota</taxon>
        <taxon>Fungi</taxon>
        <taxon>Fungi incertae sedis</taxon>
        <taxon>Mucoromycota</taxon>
        <taxon>Glomeromycotina</taxon>
        <taxon>Glomeromycetes</taxon>
        <taxon>Diversisporales</taxon>
        <taxon>Gigasporaceae</taxon>
        <taxon>Dentiscutata</taxon>
    </lineage>
</organism>